<keyword evidence="1" id="KW-0472">Membrane</keyword>
<reference evidence="2 3" key="1">
    <citation type="submission" date="2019-03" db="EMBL/GenBank/DDBJ databases">
        <title>Genomic Encyclopedia of Type Strains, Phase IV (KMG-IV): sequencing the most valuable type-strain genomes for metagenomic binning, comparative biology and taxonomic classification.</title>
        <authorList>
            <person name="Goeker M."/>
        </authorList>
    </citation>
    <scope>NUCLEOTIDE SEQUENCE [LARGE SCALE GENOMIC DNA]</scope>
    <source>
        <strain evidence="2 3">DSM 24176</strain>
    </source>
</reference>
<evidence type="ECO:0000313" key="2">
    <source>
        <dbReference type="EMBL" id="TCK90624.1"/>
    </source>
</evidence>
<dbReference type="RefSeq" id="WP_132283068.1">
    <property type="nucleotide sequence ID" value="NZ_SMGQ01000015.1"/>
</dbReference>
<evidence type="ECO:0000256" key="1">
    <source>
        <dbReference type="SAM" id="Phobius"/>
    </source>
</evidence>
<keyword evidence="1" id="KW-0812">Transmembrane</keyword>
<dbReference type="Proteomes" id="UP000294545">
    <property type="component" value="Unassembled WGS sequence"/>
</dbReference>
<sequence length="126" mass="14080">MKNNKIILIILILAICLFGIGMFTLNRQPFNRKADRIEIKNGTTGEHVTFEGDIKNEILEKLLNVNSSVSGVALWTSGYQYKVIFVTGNESKEVTIQSSVGFTSNGLKYKVDGDIIKIIEDIIENK</sequence>
<protein>
    <submittedName>
        <fullName evidence="2">Uncharacterized protein</fullName>
    </submittedName>
</protein>
<dbReference type="OrthoDB" id="2086597at2"/>
<gene>
    <name evidence="2" type="ORF">EDC19_2393</name>
</gene>
<comment type="caution">
    <text evidence="2">The sequence shown here is derived from an EMBL/GenBank/DDBJ whole genome shotgun (WGS) entry which is preliminary data.</text>
</comment>
<evidence type="ECO:0000313" key="3">
    <source>
        <dbReference type="Proteomes" id="UP000294545"/>
    </source>
</evidence>
<dbReference type="AlphaFoldDB" id="A0A4R1MHL3"/>
<proteinExistence type="predicted"/>
<keyword evidence="3" id="KW-1185">Reference proteome</keyword>
<feature type="transmembrane region" description="Helical" evidence="1">
    <location>
        <begin position="6"/>
        <end position="26"/>
    </location>
</feature>
<name>A0A4R1MHL3_9FIRM</name>
<organism evidence="2 3">
    <name type="scientific">Natranaerovirga hydrolytica</name>
    <dbReference type="NCBI Taxonomy" id="680378"/>
    <lineage>
        <taxon>Bacteria</taxon>
        <taxon>Bacillati</taxon>
        <taxon>Bacillota</taxon>
        <taxon>Clostridia</taxon>
        <taxon>Lachnospirales</taxon>
        <taxon>Natranaerovirgaceae</taxon>
        <taxon>Natranaerovirga</taxon>
    </lineage>
</organism>
<keyword evidence="1" id="KW-1133">Transmembrane helix</keyword>
<dbReference type="EMBL" id="SMGQ01000015">
    <property type="protein sequence ID" value="TCK90624.1"/>
    <property type="molecule type" value="Genomic_DNA"/>
</dbReference>
<accession>A0A4R1MHL3</accession>